<organism evidence="2 3">
    <name type="scientific">Kitasatospora cineracea</name>
    <dbReference type="NCBI Taxonomy" id="88074"/>
    <lineage>
        <taxon>Bacteria</taxon>
        <taxon>Bacillati</taxon>
        <taxon>Actinomycetota</taxon>
        <taxon>Actinomycetes</taxon>
        <taxon>Kitasatosporales</taxon>
        <taxon>Streptomycetaceae</taxon>
        <taxon>Kitasatospora</taxon>
    </lineage>
</organism>
<comment type="caution">
    <text evidence="2">The sequence shown here is derived from an EMBL/GenBank/DDBJ whole genome shotgun (WGS) entry which is preliminary data.</text>
</comment>
<accession>A0A3N4RII1</accession>
<gene>
    <name evidence="2" type="ORF">EDD38_1497</name>
</gene>
<dbReference type="RefSeq" id="WP_123817671.1">
    <property type="nucleotide sequence ID" value="NZ_RKQG01000001.1"/>
</dbReference>
<dbReference type="EMBL" id="RKQG01000001">
    <property type="protein sequence ID" value="RPE33218.1"/>
    <property type="molecule type" value="Genomic_DNA"/>
</dbReference>
<evidence type="ECO:0000256" key="1">
    <source>
        <dbReference type="SAM" id="MobiDB-lite"/>
    </source>
</evidence>
<evidence type="ECO:0000313" key="3">
    <source>
        <dbReference type="Proteomes" id="UP000266906"/>
    </source>
</evidence>
<dbReference type="AlphaFoldDB" id="A0A3N4RII1"/>
<evidence type="ECO:0000313" key="2">
    <source>
        <dbReference type="EMBL" id="RPE33218.1"/>
    </source>
</evidence>
<reference evidence="2 3" key="1">
    <citation type="submission" date="2018-11" db="EMBL/GenBank/DDBJ databases">
        <title>Sequencing the genomes of 1000 actinobacteria strains.</title>
        <authorList>
            <person name="Klenk H.-P."/>
        </authorList>
    </citation>
    <scope>NUCLEOTIDE SEQUENCE [LARGE SCALE GENOMIC DNA]</scope>
    <source>
        <strain evidence="2 3">DSM 44781</strain>
    </source>
</reference>
<protein>
    <submittedName>
        <fullName evidence="2">Uncharacterized protein</fullName>
    </submittedName>
</protein>
<keyword evidence="3" id="KW-1185">Reference proteome</keyword>
<feature type="region of interest" description="Disordered" evidence="1">
    <location>
        <begin position="1"/>
        <end position="23"/>
    </location>
</feature>
<sequence>MPECSDGPGHQVTITPHTAVPEGGPGGPIWSCLTCGRWGAVLVNGWAELFEGEPLAYPLGRTTPGEAPPIRRTYAYGR</sequence>
<proteinExistence type="predicted"/>
<dbReference type="Proteomes" id="UP000266906">
    <property type="component" value="Unassembled WGS sequence"/>
</dbReference>
<name>A0A3N4RII1_9ACTN</name>